<dbReference type="GO" id="GO:0016853">
    <property type="term" value="F:isomerase activity"/>
    <property type="evidence" value="ECO:0007669"/>
    <property type="project" value="UniProtKB-KW"/>
</dbReference>
<keyword evidence="1" id="KW-0413">Isomerase</keyword>
<evidence type="ECO:0000313" key="1">
    <source>
        <dbReference type="EMBL" id="XFO68569.1"/>
    </source>
</evidence>
<keyword evidence="2" id="KW-1185">Reference proteome</keyword>
<dbReference type="Proteomes" id="UP000216752">
    <property type="component" value="Chromosome"/>
</dbReference>
<dbReference type="PIRSF" id="PIRSF016184">
    <property type="entry name" value="PhzC_PhzF"/>
    <property type="match status" value="1"/>
</dbReference>
<dbReference type="InterPro" id="IPR003719">
    <property type="entry name" value="Phenazine_PhzF-like"/>
</dbReference>
<proteinExistence type="predicted"/>
<dbReference type="EMBL" id="CP155573">
    <property type="protein sequence ID" value="XFO68569.1"/>
    <property type="molecule type" value="Genomic_DNA"/>
</dbReference>
<sequence>MGTIKIKQVDAFTTELFGGNPAGVVTEANGLSDEVKQKIAREMNLSETAFVSHSNIADFKVQFFTPNSEVALCGHATIATFATLYEEGKLEQAKSVFYQETKAGVLPVEVIKAGSQVMFMMTQAVPQFTEVELTRAEIAAGLGLTVEDLVETKPMKVSTGLWWLVVGIKSLAKLSNTHLDFSAIAAMSKKCGVEGFVPFCLETVQPDCSFHSRAFCPLDGINEDPVCGTGNGSAAAYIAAHNLIAISGETVLTGEAGLEVGRPGRVNITVSKQSGQVRTIKVGGAAVRVMEGAMRF</sequence>
<name>A0ABZ3ISE3_9FIRM</name>
<organism evidence="1 2">
    <name type="scientific">Sporomusa silvacetica DSM 10669</name>
    <dbReference type="NCBI Taxonomy" id="1123289"/>
    <lineage>
        <taxon>Bacteria</taxon>
        <taxon>Bacillati</taxon>
        <taxon>Bacillota</taxon>
        <taxon>Negativicutes</taxon>
        <taxon>Selenomonadales</taxon>
        <taxon>Sporomusaceae</taxon>
        <taxon>Sporomusa</taxon>
    </lineage>
</organism>
<dbReference type="SUPFAM" id="SSF54506">
    <property type="entry name" value="Diaminopimelate epimerase-like"/>
    <property type="match status" value="1"/>
</dbReference>
<accession>A0ABZ3ISE3</accession>
<dbReference type="NCBIfam" id="TIGR00654">
    <property type="entry name" value="PhzF_family"/>
    <property type="match status" value="1"/>
</dbReference>
<dbReference type="EC" id="5.1.-.-" evidence="1"/>
<reference evidence="1" key="1">
    <citation type="submission" date="2024-05" db="EMBL/GenBank/DDBJ databases">
        <title>Isolation and characterization of Sporomusa carbonis sp. nov., a carboxydotrophic hydrogenogen in the genus of Sporomusa isolated from a charcoal burning pile.</title>
        <authorList>
            <person name="Boeer T."/>
            <person name="Rosenbaum F."/>
            <person name="Eysell L."/>
            <person name="Mueller V."/>
            <person name="Daniel R."/>
            <person name="Poehlein A."/>
        </authorList>
    </citation>
    <scope>NUCLEOTIDE SEQUENCE [LARGE SCALE GENOMIC DNA]</scope>
    <source>
        <strain evidence="1">DSM 10669</strain>
    </source>
</reference>
<dbReference type="PANTHER" id="PTHR13774">
    <property type="entry name" value="PHENAZINE BIOSYNTHESIS PROTEIN"/>
    <property type="match status" value="1"/>
</dbReference>
<gene>
    <name evidence="1" type="primary">yddE</name>
    <name evidence="1" type="ORF">SPSIL_047920</name>
</gene>
<dbReference type="RefSeq" id="WP_094606943.1">
    <property type="nucleotide sequence ID" value="NZ_CP155573.1"/>
</dbReference>
<evidence type="ECO:0000313" key="2">
    <source>
        <dbReference type="Proteomes" id="UP000216752"/>
    </source>
</evidence>
<protein>
    <submittedName>
        <fullName evidence="1">Isomerase YddE</fullName>
        <ecNumber evidence="1">5.1.-.-</ecNumber>
    </submittedName>
</protein>
<dbReference type="Pfam" id="PF02567">
    <property type="entry name" value="PhzC-PhzF"/>
    <property type="match status" value="1"/>
</dbReference>
<dbReference type="Gene3D" id="3.10.310.10">
    <property type="entry name" value="Diaminopimelate Epimerase, Chain A, domain 1"/>
    <property type="match status" value="2"/>
</dbReference>